<evidence type="ECO:0000313" key="1">
    <source>
        <dbReference type="EMBL" id="MBE1533238.1"/>
    </source>
</evidence>
<comment type="caution">
    <text evidence="1">The sequence shown here is derived from an EMBL/GenBank/DDBJ whole genome shotgun (WGS) entry which is preliminary data.</text>
</comment>
<dbReference type="InterPro" id="IPR033889">
    <property type="entry name" value="LanC"/>
</dbReference>
<dbReference type="RefSeq" id="WP_192759820.1">
    <property type="nucleotide sequence ID" value="NZ_JADBDZ010000001.1"/>
</dbReference>
<protein>
    <recommendedName>
        <fullName evidence="3">Lanthionine synthetase-like protein</fullName>
    </recommendedName>
</protein>
<dbReference type="PRINTS" id="PR01950">
    <property type="entry name" value="LANCSUPER"/>
</dbReference>
<dbReference type="SUPFAM" id="SSF158745">
    <property type="entry name" value="LanC-like"/>
    <property type="match status" value="1"/>
</dbReference>
<dbReference type="CDD" id="cd04793">
    <property type="entry name" value="LanC"/>
    <property type="match status" value="1"/>
</dbReference>
<proteinExistence type="predicted"/>
<reference evidence="1 2" key="1">
    <citation type="submission" date="2020-10" db="EMBL/GenBank/DDBJ databases">
        <title>Sequencing the genomes of 1000 actinobacteria strains.</title>
        <authorList>
            <person name="Klenk H.-P."/>
        </authorList>
    </citation>
    <scope>NUCLEOTIDE SEQUENCE [LARGE SCALE GENOMIC DNA]</scope>
    <source>
        <strain evidence="1 2">DSM 46744</strain>
    </source>
</reference>
<accession>A0ABR9JS69</accession>
<gene>
    <name evidence="1" type="ORF">H4W34_003071</name>
</gene>
<dbReference type="EMBL" id="JADBDZ010000001">
    <property type="protein sequence ID" value="MBE1533238.1"/>
    <property type="molecule type" value="Genomic_DNA"/>
</dbReference>
<dbReference type="InterPro" id="IPR007822">
    <property type="entry name" value="LANC-like"/>
</dbReference>
<evidence type="ECO:0008006" key="3">
    <source>
        <dbReference type="Google" id="ProtNLM"/>
    </source>
</evidence>
<organism evidence="1 2">
    <name type="scientific">Actinomadura algeriensis</name>
    <dbReference type="NCBI Taxonomy" id="1679523"/>
    <lineage>
        <taxon>Bacteria</taxon>
        <taxon>Bacillati</taxon>
        <taxon>Actinomycetota</taxon>
        <taxon>Actinomycetes</taxon>
        <taxon>Streptosporangiales</taxon>
        <taxon>Thermomonosporaceae</taxon>
        <taxon>Actinomadura</taxon>
    </lineage>
</organism>
<dbReference type="Pfam" id="PF05147">
    <property type="entry name" value="LANC_like"/>
    <property type="match status" value="1"/>
</dbReference>
<evidence type="ECO:0000313" key="2">
    <source>
        <dbReference type="Proteomes" id="UP000627838"/>
    </source>
</evidence>
<dbReference type="Gene3D" id="1.50.10.20">
    <property type="match status" value="1"/>
</dbReference>
<sequence length="417" mass="44373">MTALALDAARTVAEALASPSDARALGLRQGWWPQSLAVGPAGVALLHIECAHAGLGSWQRAHEWLDCATRDGVHTGEDAHLYYGAPALAFVLHAATGERGRYARALETLDHHIAVATRRRLEAAHARIDGGAPPALAEFDAIRGLTGIGAYLRHRDANAPLLAEILAYLVRLTEPIDDHGEPLPGWWTNLGPSGRPARAFPGGHANTGMAHGIAGPLALLALAMKDGVAVDGHIEAIERICTWLDRWRQDDGNAPWWPYWITRAQLRGDQPLPAKPSRPSWCYGTAGVARAQQLAALAIDDDARREIAERALAGAFTDSEQRAAITDSSLCHGHAGLLQIASRCADDARTPMTKHKVPLLRAVVRDPDSERVAAELLRPPHGCFGFLEGAAGVALALHSAASGAPPASSWDSCLLIA</sequence>
<dbReference type="Proteomes" id="UP000627838">
    <property type="component" value="Unassembled WGS sequence"/>
</dbReference>
<name>A0ABR9JS69_9ACTN</name>
<dbReference type="PRINTS" id="PR01955">
    <property type="entry name" value="LANCFRANKIA"/>
</dbReference>
<dbReference type="SMART" id="SM01260">
    <property type="entry name" value="LANC_like"/>
    <property type="match status" value="1"/>
</dbReference>
<keyword evidence="2" id="KW-1185">Reference proteome</keyword>